<protein>
    <submittedName>
        <fullName evidence="1">Metalloreductase STEAP2</fullName>
    </submittedName>
</protein>
<accession>A0AAE1HVQ1</accession>
<dbReference type="Proteomes" id="UP001219518">
    <property type="component" value="Unassembled WGS sequence"/>
</dbReference>
<evidence type="ECO:0000313" key="2">
    <source>
        <dbReference type="Proteomes" id="UP001219518"/>
    </source>
</evidence>
<keyword evidence="2" id="KW-1185">Reference proteome</keyword>
<dbReference type="PANTHER" id="PTHR46579:SF1">
    <property type="entry name" value="F5_8 TYPE C DOMAIN-CONTAINING PROTEIN"/>
    <property type="match status" value="1"/>
</dbReference>
<dbReference type="AlphaFoldDB" id="A0AAE1HVQ1"/>
<dbReference type="PANTHER" id="PTHR46579">
    <property type="entry name" value="F5/8 TYPE C DOMAIN-CONTAINING PROTEIN-RELATED"/>
    <property type="match status" value="1"/>
</dbReference>
<comment type="caution">
    <text evidence="1">The sequence shown here is derived from an EMBL/GenBank/DDBJ whole genome shotgun (WGS) entry which is preliminary data.</text>
</comment>
<sequence>MKPEYFDNLSISVDAVALLNKSSISPDDLKEADVKLKSFCCDFEKLYGPRHMSSNIHLLRHLAASVRQTGNLFVSSCFIFEDLNGKLANLTHGTRHATMQIFSNFSVLTQLPLHISKLTSNDAKVYCESLSNPHINFGSCERISSGTYVVGNFDITHSCSEYLEHIFPDPLSIRTFSRLYKEKQLFVSETYQLGSRESSYCSYLSSDNVQVQGKILTFVKSMNNGAEYLAVICRSLSAPTPFSR</sequence>
<organism evidence="1 2">
    <name type="scientific">Frankliniella fusca</name>
    <dbReference type="NCBI Taxonomy" id="407009"/>
    <lineage>
        <taxon>Eukaryota</taxon>
        <taxon>Metazoa</taxon>
        <taxon>Ecdysozoa</taxon>
        <taxon>Arthropoda</taxon>
        <taxon>Hexapoda</taxon>
        <taxon>Insecta</taxon>
        <taxon>Pterygota</taxon>
        <taxon>Neoptera</taxon>
        <taxon>Paraneoptera</taxon>
        <taxon>Thysanoptera</taxon>
        <taxon>Terebrantia</taxon>
        <taxon>Thripoidea</taxon>
        <taxon>Thripidae</taxon>
        <taxon>Frankliniella</taxon>
    </lineage>
</organism>
<name>A0AAE1HVQ1_9NEOP</name>
<reference evidence="1" key="2">
    <citation type="journal article" date="2023" name="BMC Genomics">
        <title>Pest status, molecular evolution, and epigenetic factors derived from the genome assembly of Frankliniella fusca, a thysanopteran phytovirus vector.</title>
        <authorList>
            <person name="Catto M.A."/>
            <person name="Labadie P.E."/>
            <person name="Jacobson A.L."/>
            <person name="Kennedy G.G."/>
            <person name="Srinivasan R."/>
            <person name="Hunt B.G."/>
        </authorList>
    </citation>
    <scope>NUCLEOTIDE SEQUENCE</scope>
    <source>
        <strain evidence="1">PL_HMW_Pooled</strain>
    </source>
</reference>
<reference evidence="1" key="1">
    <citation type="submission" date="2021-07" db="EMBL/GenBank/DDBJ databases">
        <authorList>
            <person name="Catto M.A."/>
            <person name="Jacobson A."/>
            <person name="Kennedy G."/>
            <person name="Labadie P."/>
            <person name="Hunt B.G."/>
            <person name="Srinivasan R."/>
        </authorList>
    </citation>
    <scope>NUCLEOTIDE SEQUENCE</scope>
    <source>
        <strain evidence="1">PL_HMW_Pooled</strain>
        <tissue evidence="1">Head</tissue>
    </source>
</reference>
<evidence type="ECO:0000313" key="1">
    <source>
        <dbReference type="EMBL" id="KAK3928285.1"/>
    </source>
</evidence>
<proteinExistence type="predicted"/>
<gene>
    <name evidence="1" type="ORF">KUF71_000555</name>
</gene>
<dbReference type="EMBL" id="JAHWGI010001324">
    <property type="protein sequence ID" value="KAK3928285.1"/>
    <property type="molecule type" value="Genomic_DNA"/>
</dbReference>